<dbReference type="EnsemblPlants" id="KEH19303">
    <property type="protein sequence ID" value="KEH19303"/>
    <property type="gene ID" value="MTR_8g446690"/>
</dbReference>
<proteinExistence type="predicted"/>
<evidence type="ECO:0000313" key="1">
    <source>
        <dbReference type="EMBL" id="KEH19303.1"/>
    </source>
</evidence>
<dbReference type="PaxDb" id="3880-AES85730"/>
<reference evidence="1 3" key="1">
    <citation type="journal article" date="2011" name="Nature">
        <title>The Medicago genome provides insight into the evolution of rhizobial symbioses.</title>
        <authorList>
            <person name="Young N.D."/>
            <person name="Debelle F."/>
            <person name="Oldroyd G.E."/>
            <person name="Geurts R."/>
            <person name="Cannon S.B."/>
            <person name="Udvardi M.K."/>
            <person name="Benedito V.A."/>
            <person name="Mayer K.F."/>
            <person name="Gouzy J."/>
            <person name="Schoof H."/>
            <person name="Van de Peer Y."/>
            <person name="Proost S."/>
            <person name="Cook D.R."/>
            <person name="Meyers B.C."/>
            <person name="Spannagl M."/>
            <person name="Cheung F."/>
            <person name="De Mita S."/>
            <person name="Krishnakumar V."/>
            <person name="Gundlach H."/>
            <person name="Zhou S."/>
            <person name="Mudge J."/>
            <person name="Bharti A.K."/>
            <person name="Murray J.D."/>
            <person name="Naoumkina M.A."/>
            <person name="Rosen B."/>
            <person name="Silverstein K.A."/>
            <person name="Tang H."/>
            <person name="Rombauts S."/>
            <person name="Zhao P.X."/>
            <person name="Zhou P."/>
            <person name="Barbe V."/>
            <person name="Bardou P."/>
            <person name="Bechner M."/>
            <person name="Bellec A."/>
            <person name="Berger A."/>
            <person name="Berges H."/>
            <person name="Bidwell S."/>
            <person name="Bisseling T."/>
            <person name="Choisne N."/>
            <person name="Couloux A."/>
            <person name="Denny R."/>
            <person name="Deshpande S."/>
            <person name="Dai X."/>
            <person name="Doyle J.J."/>
            <person name="Dudez A.M."/>
            <person name="Farmer A.D."/>
            <person name="Fouteau S."/>
            <person name="Franken C."/>
            <person name="Gibelin C."/>
            <person name="Gish J."/>
            <person name="Goldstein S."/>
            <person name="Gonzalez A.J."/>
            <person name="Green P.J."/>
            <person name="Hallab A."/>
            <person name="Hartog M."/>
            <person name="Hua A."/>
            <person name="Humphray S.J."/>
            <person name="Jeong D.H."/>
            <person name="Jing Y."/>
            <person name="Jocker A."/>
            <person name="Kenton S.M."/>
            <person name="Kim D.J."/>
            <person name="Klee K."/>
            <person name="Lai H."/>
            <person name="Lang C."/>
            <person name="Lin S."/>
            <person name="Macmil S.L."/>
            <person name="Magdelenat G."/>
            <person name="Matthews L."/>
            <person name="McCorrison J."/>
            <person name="Monaghan E.L."/>
            <person name="Mun J.H."/>
            <person name="Najar F.Z."/>
            <person name="Nicholson C."/>
            <person name="Noirot C."/>
            <person name="O'Bleness M."/>
            <person name="Paule C.R."/>
            <person name="Poulain J."/>
            <person name="Prion F."/>
            <person name="Qin B."/>
            <person name="Qu C."/>
            <person name="Retzel E.F."/>
            <person name="Riddle C."/>
            <person name="Sallet E."/>
            <person name="Samain S."/>
            <person name="Samson N."/>
            <person name="Sanders I."/>
            <person name="Saurat O."/>
            <person name="Scarpelli C."/>
            <person name="Schiex T."/>
            <person name="Segurens B."/>
            <person name="Severin A.J."/>
            <person name="Sherrier D.J."/>
            <person name="Shi R."/>
            <person name="Sims S."/>
            <person name="Singer S.R."/>
            <person name="Sinharoy S."/>
            <person name="Sterck L."/>
            <person name="Viollet A."/>
            <person name="Wang B.B."/>
            <person name="Wang K."/>
            <person name="Wang M."/>
            <person name="Wang X."/>
            <person name="Warfsmann J."/>
            <person name="Weissenbach J."/>
            <person name="White D.D."/>
            <person name="White J.D."/>
            <person name="Wiley G.B."/>
            <person name="Wincker P."/>
            <person name="Xing Y."/>
            <person name="Yang L."/>
            <person name="Yao Z."/>
            <person name="Ying F."/>
            <person name="Zhai J."/>
            <person name="Zhou L."/>
            <person name="Zuber A."/>
            <person name="Denarie J."/>
            <person name="Dixon R.A."/>
            <person name="May G.D."/>
            <person name="Schwartz D.C."/>
            <person name="Rogers J."/>
            <person name="Quetier F."/>
            <person name="Town C.D."/>
            <person name="Roe B.A."/>
        </authorList>
    </citation>
    <scope>NUCLEOTIDE SEQUENCE [LARGE SCALE GENOMIC DNA]</scope>
    <source>
        <strain evidence="1">A17</strain>
        <strain evidence="2 3">cv. Jemalong A17</strain>
    </source>
</reference>
<evidence type="ECO:0000313" key="2">
    <source>
        <dbReference type="EnsemblPlants" id="KEH19303"/>
    </source>
</evidence>
<gene>
    <name evidence="1" type="ordered locus">MTR_8g446690</name>
</gene>
<reference evidence="2" key="3">
    <citation type="submission" date="2015-04" db="UniProtKB">
        <authorList>
            <consortium name="EnsemblPlants"/>
        </authorList>
    </citation>
    <scope>IDENTIFICATION</scope>
    <source>
        <strain evidence="2">cv. Jemalong A17</strain>
    </source>
</reference>
<organism evidence="2">
    <name type="scientific">Medicago truncatula</name>
    <name type="common">Barrel medic</name>
    <name type="synonym">Medicago tribuloides</name>
    <dbReference type="NCBI Taxonomy" id="3880"/>
    <lineage>
        <taxon>Eukaryota</taxon>
        <taxon>Viridiplantae</taxon>
        <taxon>Streptophyta</taxon>
        <taxon>Embryophyta</taxon>
        <taxon>Tracheophyta</taxon>
        <taxon>Spermatophyta</taxon>
        <taxon>Magnoliopsida</taxon>
        <taxon>eudicotyledons</taxon>
        <taxon>Gunneridae</taxon>
        <taxon>Pentapetalae</taxon>
        <taxon>rosids</taxon>
        <taxon>fabids</taxon>
        <taxon>Fabales</taxon>
        <taxon>Fabaceae</taxon>
        <taxon>Papilionoideae</taxon>
        <taxon>50 kb inversion clade</taxon>
        <taxon>NPAAA clade</taxon>
        <taxon>Hologalegina</taxon>
        <taxon>IRL clade</taxon>
        <taxon>Trifolieae</taxon>
        <taxon>Medicago</taxon>
    </lineage>
</organism>
<keyword evidence="3" id="KW-1185">Reference proteome</keyword>
<name>G8A2P2_MEDTR</name>
<dbReference type="Proteomes" id="UP000002051">
    <property type="component" value="Chromosome 8"/>
</dbReference>
<reference evidence="1 3" key="2">
    <citation type="journal article" date="2014" name="BMC Genomics">
        <title>An improved genome release (version Mt4.0) for the model legume Medicago truncatula.</title>
        <authorList>
            <person name="Tang H."/>
            <person name="Krishnakumar V."/>
            <person name="Bidwell S."/>
            <person name="Rosen B."/>
            <person name="Chan A."/>
            <person name="Zhou S."/>
            <person name="Gentzbittel L."/>
            <person name="Childs K.L."/>
            <person name="Yandell M."/>
            <person name="Gundlach H."/>
            <person name="Mayer K.F."/>
            <person name="Schwartz D.C."/>
            <person name="Town C.D."/>
        </authorList>
    </citation>
    <scope>GENOME REANNOTATION</scope>
    <source>
        <strain evidence="1">A17</strain>
        <strain evidence="2 3">cv. Jemalong A17</strain>
    </source>
</reference>
<protein>
    <recommendedName>
        <fullName evidence="4">OTU domain-containing protein</fullName>
    </recommendedName>
</protein>
<dbReference type="OMA" id="VIHIVYD"/>
<evidence type="ECO:0000313" key="3">
    <source>
        <dbReference type="Proteomes" id="UP000002051"/>
    </source>
</evidence>
<dbReference type="AlphaFoldDB" id="G8A2P2"/>
<sequence>MSQLRAGRVLTSWHVDGDGYCGYRVVAENLGLGSDSYRLVCLALIKELTGKRNDYLGIFGGKDRLQVLIDSLYPSKVKTSILPEEKWLTVPDMGHIIATLYGKVVVVLKYGNGFSETCFPLRGCPPANPSSRIMCLGLIPNHFVHVFLRPGCPIPPTTPQWKSYRRPETQVWEDHFVARQCMFNELKNIEKGDQRPKETNKNDPIELKVVIHIVYDVVDLVGAAIASLVLENSDQNGEEKVKPVLHAVLTHLMSTSKEIVINAVKCDHIDQLTA</sequence>
<dbReference type="EMBL" id="CM001224">
    <property type="protein sequence ID" value="KEH19303.1"/>
    <property type="molecule type" value="Genomic_DNA"/>
</dbReference>
<dbReference type="HOGENOM" id="CLU_1016953_0_0_1"/>
<evidence type="ECO:0008006" key="4">
    <source>
        <dbReference type="Google" id="ProtNLM"/>
    </source>
</evidence>
<accession>G8A2P2</accession>